<comment type="caution">
    <text evidence="6">The sequence shown here is derived from an EMBL/GenBank/DDBJ whole genome shotgun (WGS) entry which is preliminary data.</text>
</comment>
<feature type="domain" description="HTH rpiR-type" evidence="4">
    <location>
        <begin position="10"/>
        <end position="86"/>
    </location>
</feature>
<dbReference type="Proteomes" id="UP001499979">
    <property type="component" value="Unassembled WGS sequence"/>
</dbReference>
<dbReference type="PANTHER" id="PTHR30514">
    <property type="entry name" value="GLUCOKINASE"/>
    <property type="match status" value="1"/>
</dbReference>
<dbReference type="SUPFAM" id="SSF53697">
    <property type="entry name" value="SIS domain"/>
    <property type="match status" value="1"/>
</dbReference>
<proteinExistence type="predicted"/>
<keyword evidence="3" id="KW-0804">Transcription</keyword>
<evidence type="ECO:0000256" key="1">
    <source>
        <dbReference type="ARBA" id="ARBA00023015"/>
    </source>
</evidence>
<dbReference type="PROSITE" id="PS51464">
    <property type="entry name" value="SIS"/>
    <property type="match status" value="1"/>
</dbReference>
<dbReference type="SUPFAM" id="SSF46689">
    <property type="entry name" value="Homeodomain-like"/>
    <property type="match status" value="1"/>
</dbReference>
<dbReference type="EMBL" id="BAAAJE010000026">
    <property type="protein sequence ID" value="GAA1158553.1"/>
    <property type="molecule type" value="Genomic_DNA"/>
</dbReference>
<dbReference type="Gene3D" id="1.10.10.10">
    <property type="entry name" value="Winged helix-like DNA-binding domain superfamily/Winged helix DNA-binding domain"/>
    <property type="match status" value="1"/>
</dbReference>
<dbReference type="PANTHER" id="PTHR30514:SF18">
    <property type="entry name" value="RPIR-FAMILY TRANSCRIPTIONAL REGULATOR"/>
    <property type="match status" value="1"/>
</dbReference>
<evidence type="ECO:0000259" key="4">
    <source>
        <dbReference type="PROSITE" id="PS51071"/>
    </source>
</evidence>
<dbReference type="Pfam" id="PF01380">
    <property type="entry name" value="SIS"/>
    <property type="match status" value="1"/>
</dbReference>
<organism evidence="6 7">
    <name type="scientific">Nocardioides aquiterrae</name>
    <dbReference type="NCBI Taxonomy" id="203799"/>
    <lineage>
        <taxon>Bacteria</taxon>
        <taxon>Bacillati</taxon>
        <taxon>Actinomycetota</taxon>
        <taxon>Actinomycetes</taxon>
        <taxon>Propionibacteriales</taxon>
        <taxon>Nocardioidaceae</taxon>
        <taxon>Nocardioides</taxon>
    </lineage>
</organism>
<evidence type="ECO:0000313" key="7">
    <source>
        <dbReference type="Proteomes" id="UP001499979"/>
    </source>
</evidence>
<keyword evidence="2" id="KW-0238">DNA-binding</keyword>
<dbReference type="PROSITE" id="PS51071">
    <property type="entry name" value="HTH_RPIR"/>
    <property type="match status" value="1"/>
</dbReference>
<gene>
    <name evidence="6" type="ORF">GCM10009606_40460</name>
</gene>
<dbReference type="Gene3D" id="3.40.50.10490">
    <property type="entry name" value="Glucose-6-phosphate isomerase like protein, domain 1"/>
    <property type="match status" value="1"/>
</dbReference>
<dbReference type="InterPro" id="IPR046348">
    <property type="entry name" value="SIS_dom_sf"/>
</dbReference>
<dbReference type="InterPro" id="IPR001347">
    <property type="entry name" value="SIS_dom"/>
</dbReference>
<keyword evidence="1" id="KW-0805">Transcription regulation</keyword>
<dbReference type="InterPro" id="IPR047640">
    <property type="entry name" value="RpiR-like"/>
</dbReference>
<dbReference type="InterPro" id="IPR000281">
    <property type="entry name" value="HTH_RpiR"/>
</dbReference>
<sequence length="298" mass="32152">MPAPRPAAVLTVADQVRNGMDQFSSSEKKVARALLAEYPTAGLDTVAYLAERARVSAPTVVRFCRRIGFQGFPELQAALRHELAPGASGPLSRLAATRPSGTASELVRDHAEVRARAVATSLLTVPPSEIDAAVALIGDGSRRVTLGGGRFSHVLAQYFELYLQQLRPKVRLVESSSQRRTSQLLDIDRNDVVVVFDYRRYQRDSILLAQHARRRKASVVLLTDPWLSPAAAYADVVLPTEVESPSAFDALAPAFALVECLVAGVLGSLGDSATTRMRHWDSGAQDRFGLLEAAPAPG</sequence>
<evidence type="ECO:0000259" key="5">
    <source>
        <dbReference type="PROSITE" id="PS51464"/>
    </source>
</evidence>
<feature type="domain" description="SIS" evidence="5">
    <location>
        <begin position="133"/>
        <end position="271"/>
    </location>
</feature>
<accession>A0ABN1UMI6</accession>
<dbReference type="Pfam" id="PF01418">
    <property type="entry name" value="HTH_6"/>
    <property type="match status" value="1"/>
</dbReference>
<keyword evidence="7" id="KW-1185">Reference proteome</keyword>
<dbReference type="CDD" id="cd05013">
    <property type="entry name" value="SIS_RpiR"/>
    <property type="match status" value="1"/>
</dbReference>
<name>A0ABN1UMI6_9ACTN</name>
<protein>
    <submittedName>
        <fullName evidence="6">MurR/RpiR family transcriptional regulator</fullName>
    </submittedName>
</protein>
<reference evidence="6 7" key="1">
    <citation type="journal article" date="2019" name="Int. J. Syst. Evol. Microbiol.">
        <title>The Global Catalogue of Microorganisms (GCM) 10K type strain sequencing project: providing services to taxonomists for standard genome sequencing and annotation.</title>
        <authorList>
            <consortium name="The Broad Institute Genomics Platform"/>
            <consortium name="The Broad Institute Genome Sequencing Center for Infectious Disease"/>
            <person name="Wu L."/>
            <person name="Ma J."/>
        </authorList>
    </citation>
    <scope>NUCLEOTIDE SEQUENCE [LARGE SCALE GENOMIC DNA]</scope>
    <source>
        <strain evidence="6 7">JCM 11813</strain>
    </source>
</reference>
<evidence type="ECO:0000256" key="3">
    <source>
        <dbReference type="ARBA" id="ARBA00023163"/>
    </source>
</evidence>
<evidence type="ECO:0000256" key="2">
    <source>
        <dbReference type="ARBA" id="ARBA00023125"/>
    </source>
</evidence>
<dbReference type="InterPro" id="IPR035472">
    <property type="entry name" value="RpiR-like_SIS"/>
</dbReference>
<dbReference type="InterPro" id="IPR009057">
    <property type="entry name" value="Homeodomain-like_sf"/>
</dbReference>
<dbReference type="InterPro" id="IPR036388">
    <property type="entry name" value="WH-like_DNA-bd_sf"/>
</dbReference>
<evidence type="ECO:0000313" key="6">
    <source>
        <dbReference type="EMBL" id="GAA1158553.1"/>
    </source>
</evidence>